<dbReference type="AlphaFoldDB" id="A0A843AGI8"/>
<sequence length="182" mass="20933">MFGKKIDKTKMAKAITQLRLMENKLRMIEDRLQNSIDSKMNELLKYNQLYGVDAAKMIAGEIAEQKKVLFNIRNMRTSVERVRIRFETVMDLNGSVEMLKDVVPLVNDLKKSIVKAYPDLSIMFNDFEEKLNQIGLEIDSSELLNNPQIPMSEGMNEDVEAILKEAEEVAKTREKNRLPSPP</sequence>
<dbReference type="GeneID" id="12450354"/>
<proteinExistence type="predicted"/>
<comment type="caution">
    <text evidence="2">The sequence shown here is derived from an EMBL/GenBank/DDBJ whole genome shotgun (WGS) entry which is preliminary data.</text>
</comment>
<evidence type="ECO:0000313" key="3">
    <source>
        <dbReference type="Proteomes" id="UP000652307"/>
    </source>
</evidence>
<organism evidence="2 3">
    <name type="scientific">Fervidicoccus fontis</name>
    <dbReference type="NCBI Taxonomy" id="683846"/>
    <lineage>
        <taxon>Archaea</taxon>
        <taxon>Thermoproteota</taxon>
        <taxon>Thermoprotei</taxon>
        <taxon>Fervidicoccales</taxon>
        <taxon>Fervidicoccaceae</taxon>
        <taxon>Fervidicoccus</taxon>
    </lineage>
</organism>
<protein>
    <submittedName>
        <fullName evidence="2">Uncharacterized protein</fullName>
    </submittedName>
</protein>
<name>A0A843AGI8_9CREN</name>
<dbReference type="Proteomes" id="UP000652307">
    <property type="component" value="Unassembled WGS sequence"/>
</dbReference>
<accession>A0A843AGI8</accession>
<reference evidence="2" key="1">
    <citation type="submission" date="2020-10" db="EMBL/GenBank/DDBJ databases">
        <title>Fervidococcus fontis strain 3639Fd - the first crenarchaeon capable of growth on lipids.</title>
        <authorList>
            <person name="Kochetkova T.V."/>
            <person name="Elcheninov A.G."/>
            <person name="Toschakov S.V."/>
            <person name="Kublanov I.V."/>
        </authorList>
    </citation>
    <scope>NUCLEOTIDE SEQUENCE</scope>
    <source>
        <strain evidence="2">3639Fd</strain>
    </source>
</reference>
<dbReference type="RefSeq" id="WP_014558389.1">
    <property type="nucleotide sequence ID" value="NZ_JADEZV010000001.1"/>
</dbReference>
<keyword evidence="1" id="KW-0175">Coiled coil</keyword>
<evidence type="ECO:0000313" key="2">
    <source>
        <dbReference type="EMBL" id="MBE9390620.1"/>
    </source>
</evidence>
<evidence type="ECO:0000256" key="1">
    <source>
        <dbReference type="SAM" id="Coils"/>
    </source>
</evidence>
<feature type="coiled-coil region" evidence="1">
    <location>
        <begin position="11"/>
        <end position="38"/>
    </location>
</feature>
<gene>
    <name evidence="2" type="ORF">IOK49_00760</name>
</gene>
<dbReference type="EMBL" id="JADEZV010000001">
    <property type="protein sequence ID" value="MBE9390620.1"/>
    <property type="molecule type" value="Genomic_DNA"/>
</dbReference>